<dbReference type="EMBL" id="JBHSLA010000001">
    <property type="protein sequence ID" value="MFC5194652.1"/>
    <property type="molecule type" value="Genomic_DNA"/>
</dbReference>
<evidence type="ECO:0000313" key="2">
    <source>
        <dbReference type="EMBL" id="MFC5194652.1"/>
    </source>
</evidence>
<dbReference type="Pfam" id="PF13591">
    <property type="entry name" value="MerR_2"/>
    <property type="match status" value="1"/>
</dbReference>
<comment type="caution">
    <text evidence="2">The sequence shown here is derived from an EMBL/GenBank/DDBJ whole genome shotgun (WGS) entry which is preliminary data.</text>
</comment>
<reference evidence="3" key="1">
    <citation type="journal article" date="2019" name="Int. J. Syst. Evol. Microbiol.">
        <title>The Global Catalogue of Microorganisms (GCM) 10K type strain sequencing project: providing services to taxonomists for standard genome sequencing and annotation.</title>
        <authorList>
            <consortium name="The Broad Institute Genomics Platform"/>
            <consortium name="The Broad Institute Genome Sequencing Center for Infectious Disease"/>
            <person name="Wu L."/>
            <person name="Ma J."/>
        </authorList>
    </citation>
    <scope>NUCLEOTIDE SEQUENCE [LARGE SCALE GENOMIC DNA]</scope>
    <source>
        <strain evidence="3">JCM 17978</strain>
    </source>
</reference>
<organism evidence="2 3">
    <name type="scientific">Bizionia hallyeonensis</name>
    <dbReference type="NCBI Taxonomy" id="1123757"/>
    <lineage>
        <taxon>Bacteria</taxon>
        <taxon>Pseudomonadati</taxon>
        <taxon>Bacteroidota</taxon>
        <taxon>Flavobacteriia</taxon>
        <taxon>Flavobacteriales</taxon>
        <taxon>Flavobacteriaceae</taxon>
        <taxon>Bizionia</taxon>
    </lineage>
</organism>
<name>A0ABW0C363_9FLAO</name>
<evidence type="ECO:0000256" key="1">
    <source>
        <dbReference type="SAM" id="Coils"/>
    </source>
</evidence>
<dbReference type="RefSeq" id="WP_376858908.1">
    <property type="nucleotide sequence ID" value="NZ_JBHSLA010000001.1"/>
</dbReference>
<feature type="coiled-coil region" evidence="1">
    <location>
        <begin position="71"/>
        <end position="98"/>
    </location>
</feature>
<accession>A0ABW0C363</accession>
<proteinExistence type="predicted"/>
<dbReference type="Gene3D" id="1.10.1660.10">
    <property type="match status" value="1"/>
</dbReference>
<evidence type="ECO:0000313" key="3">
    <source>
        <dbReference type="Proteomes" id="UP001596162"/>
    </source>
</evidence>
<dbReference type="Proteomes" id="UP001596162">
    <property type="component" value="Unassembled WGS sequence"/>
</dbReference>
<gene>
    <name evidence="2" type="ORF">ACFPH8_04855</name>
</gene>
<keyword evidence="1" id="KW-0175">Coiled coil</keyword>
<sequence>METKNVITITEFCQHYNIPKQFIITLNEYELVEIATENNTPCIYVTEIQTIEKLIRFHFELDINIEGIHAISNLLNKVERLQKDVKALHNKLTFYENLKL</sequence>
<protein>
    <submittedName>
        <fullName evidence="2">Chaperone modulator CbpM</fullName>
    </submittedName>
</protein>
<keyword evidence="3" id="KW-1185">Reference proteome</keyword>